<feature type="compositionally biased region" description="Low complexity" evidence="6">
    <location>
        <begin position="298"/>
        <end position="316"/>
    </location>
</feature>
<feature type="domain" description="Multidrug resistance protein MdtA-like barrel-sandwich hybrid" evidence="7">
    <location>
        <begin position="48"/>
        <end position="187"/>
    </location>
</feature>
<accession>A0A8J6YQW9</accession>
<keyword evidence="5" id="KW-0175">Coiled coil</keyword>
<comment type="similarity">
    <text evidence="1">Belongs to the membrane fusion protein (MFP) (TC 8.A.1) family.</text>
</comment>
<feature type="compositionally biased region" description="Low complexity" evidence="6">
    <location>
        <begin position="440"/>
        <end position="465"/>
    </location>
</feature>
<evidence type="ECO:0000313" key="10">
    <source>
        <dbReference type="Proteomes" id="UP000631034"/>
    </source>
</evidence>
<protein>
    <submittedName>
        <fullName evidence="9">Efflux RND transporter periplasmic adaptor subunit</fullName>
    </submittedName>
</protein>
<dbReference type="EMBL" id="JACZHT010000006">
    <property type="protein sequence ID" value="MBE1237732.1"/>
    <property type="molecule type" value="Genomic_DNA"/>
</dbReference>
<evidence type="ECO:0000256" key="1">
    <source>
        <dbReference type="ARBA" id="ARBA00009477"/>
    </source>
</evidence>
<reference evidence="9" key="1">
    <citation type="submission" date="2020-10" db="EMBL/GenBank/DDBJ databases">
        <title>Genome sequence of the unusual species of purple photosynthetic bacteria, Phaeovibrio sulfidiphilus DSM 23193, type strain.</title>
        <authorList>
            <person name="Kyndt J.A."/>
            <person name="Meyer T.E."/>
        </authorList>
    </citation>
    <scope>NUCLEOTIDE SEQUENCE</scope>
    <source>
        <strain evidence="9">DSM 23193</strain>
    </source>
</reference>
<evidence type="ECO:0000256" key="6">
    <source>
        <dbReference type="SAM" id="MobiDB-lite"/>
    </source>
</evidence>
<dbReference type="SUPFAM" id="SSF111369">
    <property type="entry name" value="HlyD-like secretion proteins"/>
    <property type="match status" value="1"/>
</dbReference>
<dbReference type="Pfam" id="PF25963">
    <property type="entry name" value="Beta-barrel_AAEA"/>
    <property type="match status" value="1"/>
</dbReference>
<keyword evidence="3" id="KW-1133">Transmembrane helix</keyword>
<dbReference type="Pfam" id="PF25917">
    <property type="entry name" value="BSH_RND"/>
    <property type="match status" value="1"/>
</dbReference>
<dbReference type="Gene3D" id="2.40.50.100">
    <property type="match status" value="1"/>
</dbReference>
<proteinExistence type="inferred from homology"/>
<organism evidence="9 10">
    <name type="scientific">Phaeovibrio sulfidiphilus</name>
    <dbReference type="NCBI Taxonomy" id="1220600"/>
    <lineage>
        <taxon>Bacteria</taxon>
        <taxon>Pseudomonadati</taxon>
        <taxon>Pseudomonadota</taxon>
        <taxon>Alphaproteobacteria</taxon>
        <taxon>Rhodospirillales</taxon>
        <taxon>Rhodospirillaceae</taxon>
        <taxon>Phaeovibrio</taxon>
    </lineage>
</organism>
<dbReference type="InterPro" id="IPR006143">
    <property type="entry name" value="RND_pump_MFP"/>
</dbReference>
<keyword evidence="4" id="KW-0472">Membrane</keyword>
<keyword evidence="2" id="KW-0812">Transmembrane</keyword>
<dbReference type="NCBIfam" id="TIGR01730">
    <property type="entry name" value="RND_mfp"/>
    <property type="match status" value="1"/>
</dbReference>
<dbReference type="InterPro" id="IPR058634">
    <property type="entry name" value="AaeA-lik-b-barrel"/>
</dbReference>
<evidence type="ECO:0000256" key="5">
    <source>
        <dbReference type="SAM" id="Coils"/>
    </source>
</evidence>
<dbReference type="GO" id="GO:0022857">
    <property type="term" value="F:transmembrane transporter activity"/>
    <property type="evidence" value="ECO:0007669"/>
    <property type="project" value="InterPro"/>
</dbReference>
<dbReference type="InterPro" id="IPR050393">
    <property type="entry name" value="MFP_Efflux_Pump"/>
</dbReference>
<evidence type="ECO:0000256" key="4">
    <source>
        <dbReference type="ARBA" id="ARBA00023136"/>
    </source>
</evidence>
<evidence type="ECO:0000259" key="7">
    <source>
        <dbReference type="Pfam" id="PF25917"/>
    </source>
</evidence>
<dbReference type="PANTHER" id="PTHR30367">
    <property type="entry name" value="P-HYDROXYBENZOIC ACID EFFLUX PUMP SUBUNIT AAEA-RELATED"/>
    <property type="match status" value="1"/>
</dbReference>
<dbReference type="GO" id="GO:0016020">
    <property type="term" value="C:membrane"/>
    <property type="evidence" value="ECO:0007669"/>
    <property type="project" value="InterPro"/>
</dbReference>
<dbReference type="Proteomes" id="UP000631034">
    <property type="component" value="Unassembled WGS sequence"/>
</dbReference>
<evidence type="ECO:0000256" key="3">
    <source>
        <dbReference type="ARBA" id="ARBA00022989"/>
    </source>
</evidence>
<dbReference type="InterPro" id="IPR058625">
    <property type="entry name" value="MdtA-like_BSH"/>
</dbReference>
<keyword evidence="10" id="KW-1185">Reference proteome</keyword>
<comment type="caution">
    <text evidence="9">The sequence shown here is derived from an EMBL/GenBank/DDBJ whole genome shotgun (WGS) entry which is preliminary data.</text>
</comment>
<dbReference type="PANTHER" id="PTHR30367:SF12">
    <property type="entry name" value="P-HYDROXYBENZOIC ACID EFFLUX PUMP SUBUNIT AAEA"/>
    <property type="match status" value="1"/>
</dbReference>
<feature type="compositionally biased region" description="Low complexity" evidence="6">
    <location>
        <begin position="397"/>
        <end position="408"/>
    </location>
</feature>
<gene>
    <name evidence="9" type="ORF">IHV25_08735</name>
</gene>
<sequence>MKLSSFHAGRIFLTLVMTLLAGLLAVHLWDYYMDAPWTRDGKVRADYVSVAPDVSGFVRKIYVRDNDMVKKGDILFSLDKSRYELALAQQEAAVERATATLEMARKDEVRYQNLDDSAVTQQKREQVVSSRQEAEGALAQVIAERDLARLDLERTDIFATVDGVISNFNLRPGTYLTAGVAVAALVDTSSFYVAGYFEENKLERIAVNDPVDIHLMGSGHVLRGRVQGIAAGIHDSERADNPGTLASVSPTFNWVRLAQRVPVRVQIEDVPPEVRLVSGRTASVFIRKKKDRTTGTEPADPVAPAASAPMVVPGAGPEEGAKPESAADPKAVPGSEPASRPEARAVPSGEPAGASQADPAGLPAPEAGADPDAADARGAGRAPAREENPQPGPGSAPSPSANSAAPAGDNGGALAPHETRAPEPASGTRSAPGQVPHSEPAAPSASEGGVSAAEPEAASAPADTR</sequence>
<feature type="coiled-coil region" evidence="5">
    <location>
        <begin position="80"/>
        <end position="107"/>
    </location>
</feature>
<evidence type="ECO:0000313" key="9">
    <source>
        <dbReference type="EMBL" id="MBE1237732.1"/>
    </source>
</evidence>
<dbReference type="RefSeq" id="WP_192534732.1">
    <property type="nucleotide sequence ID" value="NZ_JACZHT010000006.1"/>
</dbReference>
<feature type="domain" description="p-hydroxybenzoic acid efflux pump subunit AaeA-like beta-barrel" evidence="8">
    <location>
        <begin position="190"/>
        <end position="286"/>
    </location>
</feature>
<feature type="region of interest" description="Disordered" evidence="6">
    <location>
        <begin position="287"/>
        <end position="465"/>
    </location>
</feature>
<feature type="compositionally biased region" description="Low complexity" evidence="6">
    <location>
        <begin position="357"/>
        <end position="382"/>
    </location>
</feature>
<name>A0A8J6YQW9_9PROT</name>
<evidence type="ECO:0000259" key="8">
    <source>
        <dbReference type="Pfam" id="PF25963"/>
    </source>
</evidence>
<dbReference type="AlphaFoldDB" id="A0A8J6YQW9"/>
<dbReference type="Gene3D" id="2.40.30.170">
    <property type="match status" value="1"/>
</dbReference>
<evidence type="ECO:0000256" key="2">
    <source>
        <dbReference type="ARBA" id="ARBA00022692"/>
    </source>
</evidence>